<dbReference type="InterPro" id="IPR004564">
    <property type="entry name" value="OM_lipoprot_carrier_LolA-like"/>
</dbReference>
<organism evidence="2 3">
    <name type="scientific">Riemerella anatipestifer</name>
    <name type="common">Moraxella anatipestifer</name>
    <dbReference type="NCBI Taxonomy" id="34085"/>
    <lineage>
        <taxon>Bacteria</taxon>
        <taxon>Pseudomonadati</taxon>
        <taxon>Bacteroidota</taxon>
        <taxon>Flavobacteriia</taxon>
        <taxon>Flavobacteriales</taxon>
        <taxon>Weeksellaceae</taxon>
        <taxon>Riemerella</taxon>
    </lineage>
</organism>
<dbReference type="EMBL" id="CP011859">
    <property type="protein sequence ID" value="AQY23054.1"/>
    <property type="molecule type" value="Genomic_DNA"/>
</dbReference>
<proteinExistence type="predicted"/>
<evidence type="ECO:0000313" key="2">
    <source>
        <dbReference type="EMBL" id="AQY23054.1"/>
    </source>
</evidence>
<evidence type="ECO:0000256" key="1">
    <source>
        <dbReference type="ARBA" id="ARBA00022729"/>
    </source>
</evidence>
<dbReference type="RefSeq" id="WP_052911133.1">
    <property type="nucleotide sequence ID" value="NZ_CP011859.1"/>
</dbReference>
<accession>A0A1S7DVB9</accession>
<dbReference type="SUPFAM" id="SSF89392">
    <property type="entry name" value="Prokaryotic lipoproteins and lipoprotein localization factors"/>
    <property type="match status" value="1"/>
</dbReference>
<dbReference type="Gene3D" id="2.50.20.10">
    <property type="entry name" value="Lipoprotein localisation LolA/LolB/LppX"/>
    <property type="match status" value="1"/>
</dbReference>
<dbReference type="CDD" id="cd16325">
    <property type="entry name" value="LolA"/>
    <property type="match status" value="1"/>
</dbReference>
<name>A0A1S7DVB9_RIEAN</name>
<sequence>MKSILKKTGLVVLSLGSISYLSAQKIDAKAKTLLDGVSANYKSKKNTYFKFLYGSGKNKVQKSETGIFYSNGSQYKLKIMGTEQIFDGKKVYNINDEDQEVTIAMPNNDTTMFSPINYLDDYKKGYNIEYLGKKKISTGKVADLIRMKPTKQGEIKYVYLFVDAGKKELLKLEQQSKDNDIAVIDIKDFKYNQNLSVDIFSFNKSKYQNYIITEL</sequence>
<evidence type="ECO:0000313" key="3">
    <source>
        <dbReference type="Proteomes" id="UP000189883"/>
    </source>
</evidence>
<keyword evidence="1" id="KW-0732">Signal</keyword>
<dbReference type="Proteomes" id="UP000189883">
    <property type="component" value="Chromosome"/>
</dbReference>
<gene>
    <name evidence="2" type="ORF">AB406_2115</name>
</gene>
<protein>
    <recommendedName>
        <fullName evidence="4">Outer membrane lipoprotein carrier protein LolA</fullName>
    </recommendedName>
</protein>
<dbReference type="AlphaFoldDB" id="A0A1S7DVB9"/>
<dbReference type="InterPro" id="IPR029046">
    <property type="entry name" value="LolA/LolB/LppX"/>
</dbReference>
<evidence type="ECO:0008006" key="4">
    <source>
        <dbReference type="Google" id="ProtNLM"/>
    </source>
</evidence>
<reference evidence="2 3" key="1">
    <citation type="submission" date="2015-06" db="EMBL/GenBank/DDBJ databases">
        <title>R. anatipestifer strain HXb2 is the most virulent strain so far, and the genome sequence would help us uncover the pathogenesis.</title>
        <authorList>
            <person name="Hu Q."/>
            <person name="Qi J."/>
            <person name="Bo H."/>
            <person name="Liu G."/>
            <person name="Tao M."/>
            <person name="Ding Y."/>
            <person name="Xue Y."/>
        </authorList>
    </citation>
    <scope>NUCLEOTIDE SEQUENCE [LARGE SCALE GENOMIC DNA]</scope>
    <source>
        <strain evidence="2 3">HXb2</strain>
    </source>
</reference>